<reference evidence="9 10" key="1">
    <citation type="submission" date="2016-04" db="EMBL/GenBank/DDBJ databases">
        <title>Genome sequence of Methanobrevibacter filiformis DSM 11501.</title>
        <authorList>
            <person name="Poehlein A."/>
            <person name="Seedorf H."/>
            <person name="Daniel R."/>
        </authorList>
    </citation>
    <scope>NUCLEOTIDE SEQUENCE [LARGE SCALE GENOMIC DNA]</scope>
    <source>
        <strain evidence="9 10">DSM 11501</strain>
    </source>
</reference>
<comment type="caution">
    <text evidence="9">The sequence shown here is derived from an EMBL/GenBank/DDBJ whole genome shotgun (WGS) entry which is preliminary data.</text>
</comment>
<feature type="domain" description="SDH C-terminal" evidence="8">
    <location>
        <begin position="263"/>
        <end position="293"/>
    </location>
</feature>
<feature type="binding site" evidence="6">
    <location>
        <position position="263"/>
    </location>
    <ligand>
        <name>NADP(+)</name>
        <dbReference type="ChEBI" id="CHEBI:58349"/>
    </ligand>
</feature>
<feature type="binding site" evidence="6">
    <location>
        <position position="92"/>
    </location>
    <ligand>
        <name>shikimate</name>
        <dbReference type="ChEBI" id="CHEBI:36208"/>
    </ligand>
</feature>
<feature type="active site" description="Proton acceptor" evidence="6">
    <location>
        <position position="71"/>
    </location>
</feature>
<feature type="binding site" evidence="6">
    <location>
        <position position="107"/>
    </location>
    <ligand>
        <name>shikimate</name>
        <dbReference type="ChEBI" id="CHEBI:36208"/>
    </ligand>
</feature>
<evidence type="ECO:0000313" key="9">
    <source>
        <dbReference type="EMBL" id="KZX14101.1"/>
    </source>
</evidence>
<keyword evidence="2 6" id="KW-0028">Amino-acid biosynthesis</keyword>
<keyword evidence="10" id="KW-1185">Reference proteome</keyword>
<comment type="subunit">
    <text evidence="6">Homodimer.</text>
</comment>
<dbReference type="STRING" id="55758.MBFIL_09330"/>
<dbReference type="NCBIfam" id="TIGR00507">
    <property type="entry name" value="aroE"/>
    <property type="match status" value="1"/>
</dbReference>
<dbReference type="OrthoDB" id="8744at2157"/>
<dbReference type="Proteomes" id="UP000077066">
    <property type="component" value="Unassembled WGS sequence"/>
</dbReference>
<sequence length="301" mass="32752">MNIDRSTKVLGLIGNPVEHSPATFMHNAAFKDLGLNYAYFLFNVKEDNVKDVIPGAKALGIKGFNVTIPHKLAIMEKLDEIDPIAKLIGAVNTVDITDGIAKGYNTDAYGAVKGISEIIDLTDKKVIVGGAGGASRAISFQLAISGIENLAILNRNEIKSKLLGDEIENALKNEFINENTSFDINNNLTIKGTSIDSMEKELKNADVLINTTPVGMYPNINDKPIAISSWMHSDLVVNDIVYNPLETRLLKEAKIANAKIIPGTKMLVYQGAVSFEIWTGHVPSIDVMEKAVMEQLTKKQG</sequence>
<evidence type="ECO:0000256" key="3">
    <source>
        <dbReference type="ARBA" id="ARBA00022857"/>
    </source>
</evidence>
<dbReference type="PANTHER" id="PTHR21089:SF1">
    <property type="entry name" value="BIFUNCTIONAL 3-DEHYDROQUINATE DEHYDRATASE_SHIKIMATE DEHYDROGENASE, CHLOROPLASTIC"/>
    <property type="match status" value="1"/>
</dbReference>
<keyword evidence="5 6" id="KW-0057">Aromatic amino acid biosynthesis</keyword>
<feature type="binding site" evidence="6">
    <location>
        <position position="270"/>
    </location>
    <ligand>
        <name>shikimate</name>
        <dbReference type="ChEBI" id="CHEBI:36208"/>
    </ligand>
</feature>
<dbReference type="InterPro" id="IPR011342">
    <property type="entry name" value="Shikimate_DH"/>
</dbReference>
<feature type="domain" description="Shikimate dehydrogenase substrate binding N-terminal" evidence="7">
    <location>
        <begin position="12"/>
        <end position="94"/>
    </location>
</feature>
<dbReference type="EMBL" id="LWMT01000181">
    <property type="protein sequence ID" value="KZX14101.1"/>
    <property type="molecule type" value="Genomic_DNA"/>
</dbReference>
<evidence type="ECO:0000256" key="6">
    <source>
        <dbReference type="HAMAP-Rule" id="MF_00222"/>
    </source>
</evidence>
<comment type="function">
    <text evidence="6">Involved in the biosynthesis of the chorismate, which leads to the biosynthesis of aromatic amino acids. Catalyzes the reversible NADPH linked reduction of 3-dehydroshikimate (DHSA) to yield shikimate (SA).</text>
</comment>
<dbReference type="EC" id="1.1.1.25" evidence="1 6"/>
<dbReference type="UniPathway" id="UPA00053">
    <property type="reaction ID" value="UER00087"/>
</dbReference>
<dbReference type="NCBIfam" id="NF001319">
    <property type="entry name" value="PRK00258.3-3"/>
    <property type="match status" value="1"/>
</dbReference>
<evidence type="ECO:0000259" key="8">
    <source>
        <dbReference type="Pfam" id="PF18317"/>
    </source>
</evidence>
<dbReference type="GO" id="GO:0019632">
    <property type="term" value="P:shikimate metabolic process"/>
    <property type="evidence" value="ECO:0007669"/>
    <property type="project" value="InterPro"/>
</dbReference>
<dbReference type="RefSeq" id="WP_211261718.1">
    <property type="nucleotide sequence ID" value="NZ_LWMT01000181.1"/>
</dbReference>
<feature type="binding site" evidence="6">
    <location>
        <position position="242"/>
    </location>
    <ligand>
        <name>shikimate</name>
        <dbReference type="ChEBI" id="CHEBI:36208"/>
    </ligand>
</feature>
<name>A0A166C3U8_9EURY</name>
<dbReference type="InterPro" id="IPR046346">
    <property type="entry name" value="Aminoacid_DH-like_N_sf"/>
</dbReference>
<dbReference type="InterPro" id="IPR041121">
    <property type="entry name" value="SDH_C"/>
</dbReference>
<evidence type="ECO:0000256" key="5">
    <source>
        <dbReference type="ARBA" id="ARBA00023141"/>
    </source>
</evidence>
<gene>
    <name evidence="6 9" type="primary">aroE</name>
    <name evidence="9" type="ORF">MBFIL_09330</name>
</gene>
<keyword evidence="4 6" id="KW-0560">Oxidoreductase</keyword>
<proteinExistence type="inferred from homology"/>
<dbReference type="GO" id="GO:0009423">
    <property type="term" value="P:chorismate biosynthetic process"/>
    <property type="evidence" value="ECO:0007669"/>
    <property type="project" value="UniProtKB-UniRule"/>
</dbReference>
<dbReference type="Pfam" id="PF08501">
    <property type="entry name" value="Shikimate_dh_N"/>
    <property type="match status" value="1"/>
</dbReference>
<dbReference type="GO" id="GO:0008652">
    <property type="term" value="P:amino acid biosynthetic process"/>
    <property type="evidence" value="ECO:0007669"/>
    <property type="project" value="UniProtKB-KW"/>
</dbReference>
<dbReference type="GO" id="GO:0050661">
    <property type="term" value="F:NADP binding"/>
    <property type="evidence" value="ECO:0007669"/>
    <property type="project" value="InterPro"/>
</dbReference>
<comment type="similarity">
    <text evidence="6">Belongs to the shikimate dehydrogenase family.</text>
</comment>
<feature type="binding site" evidence="6">
    <location>
        <position position="240"/>
    </location>
    <ligand>
        <name>NADP(+)</name>
        <dbReference type="ChEBI" id="CHEBI:58349"/>
    </ligand>
</feature>
<dbReference type="CDD" id="cd01065">
    <property type="entry name" value="NAD_bind_Shikimate_DH"/>
    <property type="match status" value="1"/>
</dbReference>
<organism evidence="9 10">
    <name type="scientific">Methanobrevibacter filiformis</name>
    <dbReference type="NCBI Taxonomy" id="55758"/>
    <lineage>
        <taxon>Archaea</taxon>
        <taxon>Methanobacteriati</taxon>
        <taxon>Methanobacteriota</taxon>
        <taxon>Methanomada group</taxon>
        <taxon>Methanobacteria</taxon>
        <taxon>Methanobacteriales</taxon>
        <taxon>Methanobacteriaceae</taxon>
        <taxon>Methanobrevibacter</taxon>
    </lineage>
</organism>
<dbReference type="SUPFAM" id="SSF51735">
    <property type="entry name" value="NAD(P)-binding Rossmann-fold domains"/>
    <property type="match status" value="1"/>
</dbReference>
<feature type="binding site" evidence="6">
    <location>
        <position position="67"/>
    </location>
    <ligand>
        <name>shikimate</name>
        <dbReference type="ChEBI" id="CHEBI:36208"/>
    </ligand>
</feature>
<evidence type="ECO:0000256" key="4">
    <source>
        <dbReference type="ARBA" id="ARBA00023002"/>
    </source>
</evidence>
<evidence type="ECO:0000313" key="10">
    <source>
        <dbReference type="Proteomes" id="UP000077066"/>
    </source>
</evidence>
<dbReference type="Gene3D" id="3.40.50.10860">
    <property type="entry name" value="Leucine Dehydrogenase, chain A, domain 1"/>
    <property type="match status" value="1"/>
</dbReference>
<dbReference type="HAMAP" id="MF_00222">
    <property type="entry name" value="Shikimate_DH_AroE"/>
    <property type="match status" value="1"/>
</dbReference>
<comment type="catalytic activity">
    <reaction evidence="6">
        <text>shikimate + NADP(+) = 3-dehydroshikimate + NADPH + H(+)</text>
        <dbReference type="Rhea" id="RHEA:17737"/>
        <dbReference type="ChEBI" id="CHEBI:15378"/>
        <dbReference type="ChEBI" id="CHEBI:16630"/>
        <dbReference type="ChEBI" id="CHEBI:36208"/>
        <dbReference type="ChEBI" id="CHEBI:57783"/>
        <dbReference type="ChEBI" id="CHEBI:58349"/>
        <dbReference type="EC" id="1.1.1.25"/>
    </reaction>
</comment>
<dbReference type="GO" id="GO:0009073">
    <property type="term" value="P:aromatic amino acid family biosynthetic process"/>
    <property type="evidence" value="ECO:0007669"/>
    <property type="project" value="UniProtKB-KW"/>
</dbReference>
<dbReference type="InterPro" id="IPR013708">
    <property type="entry name" value="Shikimate_DH-bd_N"/>
</dbReference>
<dbReference type="AlphaFoldDB" id="A0A166C3U8"/>
<evidence type="ECO:0000256" key="2">
    <source>
        <dbReference type="ARBA" id="ARBA00022605"/>
    </source>
</evidence>
<dbReference type="SUPFAM" id="SSF53223">
    <property type="entry name" value="Aminoacid dehydrogenase-like, N-terminal domain"/>
    <property type="match status" value="1"/>
</dbReference>
<comment type="caution">
    <text evidence="6">Lacks conserved residue(s) required for the propagation of feature annotation.</text>
</comment>
<dbReference type="Gene3D" id="3.40.50.720">
    <property type="entry name" value="NAD(P)-binding Rossmann-like Domain"/>
    <property type="match status" value="1"/>
</dbReference>
<dbReference type="PANTHER" id="PTHR21089">
    <property type="entry name" value="SHIKIMATE DEHYDROGENASE"/>
    <property type="match status" value="1"/>
</dbReference>
<dbReference type="PATRIC" id="fig|55758.3.peg.1065"/>
<protein>
    <recommendedName>
        <fullName evidence="1 6">Shikimate dehydrogenase (NADP(+))</fullName>
        <shortName evidence="6">SDH</shortName>
        <ecNumber evidence="1 6">1.1.1.25</ecNumber>
    </recommendedName>
</protein>
<keyword evidence="3 6" id="KW-0521">NADP</keyword>
<evidence type="ECO:0000259" key="7">
    <source>
        <dbReference type="Pfam" id="PF08501"/>
    </source>
</evidence>
<comment type="pathway">
    <text evidence="6">Metabolic intermediate biosynthesis; chorismate biosynthesis; chorismate from D-erythrose 4-phosphate and phosphoenolpyruvate: step 4/7.</text>
</comment>
<evidence type="ECO:0000256" key="1">
    <source>
        <dbReference type="ARBA" id="ARBA00012962"/>
    </source>
</evidence>
<dbReference type="GO" id="GO:0004764">
    <property type="term" value="F:shikimate 3-dehydrogenase (NADP+) activity"/>
    <property type="evidence" value="ECO:0007669"/>
    <property type="project" value="UniProtKB-UniRule"/>
</dbReference>
<accession>A0A166C3U8</accession>
<dbReference type="Pfam" id="PF18317">
    <property type="entry name" value="SDH_C"/>
    <property type="match status" value="1"/>
</dbReference>
<dbReference type="InterPro" id="IPR022893">
    <property type="entry name" value="Shikimate_DH_fam"/>
</dbReference>
<dbReference type="InterPro" id="IPR036291">
    <property type="entry name" value="NAD(P)-bd_dom_sf"/>
</dbReference>
<feature type="binding site" evidence="6">
    <location>
        <begin position="130"/>
        <end position="134"/>
    </location>
    <ligand>
        <name>NADP(+)</name>
        <dbReference type="ChEBI" id="CHEBI:58349"/>
    </ligand>
</feature>